<dbReference type="SUPFAM" id="SSF56784">
    <property type="entry name" value="HAD-like"/>
    <property type="match status" value="1"/>
</dbReference>
<evidence type="ECO:0000256" key="1">
    <source>
        <dbReference type="SAM" id="MobiDB-lite"/>
    </source>
</evidence>
<dbReference type="Pfam" id="PF00702">
    <property type="entry name" value="Hydrolase"/>
    <property type="match status" value="1"/>
</dbReference>
<evidence type="ECO:0000313" key="2">
    <source>
        <dbReference type="EMBL" id="MVW58978.1"/>
    </source>
</evidence>
<dbReference type="InterPro" id="IPR023214">
    <property type="entry name" value="HAD_sf"/>
</dbReference>
<reference evidence="2 3" key="1">
    <citation type="submission" date="2019-12" db="EMBL/GenBank/DDBJ databases">
        <authorList>
            <person name="Li C."/>
            <person name="Zhao J."/>
        </authorList>
    </citation>
    <scope>NUCLEOTIDE SEQUENCE [LARGE SCALE GENOMIC DNA]</scope>
    <source>
        <strain evidence="2 3">NEAU-DD11</strain>
    </source>
</reference>
<dbReference type="AlphaFoldDB" id="A0A7X3FW46"/>
<dbReference type="GO" id="GO:0009166">
    <property type="term" value="P:nucleotide catabolic process"/>
    <property type="evidence" value="ECO:0007669"/>
    <property type="project" value="TreeGrafter"/>
</dbReference>
<dbReference type="InterPro" id="IPR010237">
    <property type="entry name" value="Pyr-5-nucltdase"/>
</dbReference>
<keyword evidence="2" id="KW-0378">Hydrolase</keyword>
<comment type="caution">
    <text evidence="2">The sequence shown here is derived from an EMBL/GenBank/DDBJ whole genome shotgun (WGS) entry which is preliminary data.</text>
</comment>
<dbReference type="GO" id="GO:0008252">
    <property type="term" value="F:nucleotidase activity"/>
    <property type="evidence" value="ECO:0007669"/>
    <property type="project" value="TreeGrafter"/>
</dbReference>
<dbReference type="PANTHER" id="PTHR47438:SF1">
    <property type="entry name" value="PHOSPHATE METABOLISM PROTEIN 8-RELATED"/>
    <property type="match status" value="1"/>
</dbReference>
<dbReference type="SFLD" id="SFLDG01132">
    <property type="entry name" value="C1.5.3:_5'-Nucleotidase_Like"/>
    <property type="match status" value="1"/>
</dbReference>
<dbReference type="Proteomes" id="UP000443353">
    <property type="component" value="Unassembled WGS sequence"/>
</dbReference>
<dbReference type="EMBL" id="WSES01000001">
    <property type="protein sequence ID" value="MVW58978.1"/>
    <property type="molecule type" value="Genomic_DNA"/>
</dbReference>
<feature type="region of interest" description="Disordered" evidence="1">
    <location>
        <begin position="1"/>
        <end position="37"/>
    </location>
</feature>
<dbReference type="InterPro" id="IPR036412">
    <property type="entry name" value="HAD-like_sf"/>
</dbReference>
<dbReference type="Gene3D" id="1.10.150.450">
    <property type="match status" value="1"/>
</dbReference>
<keyword evidence="3" id="KW-1185">Reference proteome</keyword>
<dbReference type="NCBIfam" id="TIGR01509">
    <property type="entry name" value="HAD-SF-IA-v3"/>
    <property type="match status" value="1"/>
</dbReference>
<dbReference type="GO" id="GO:0006206">
    <property type="term" value="P:pyrimidine nucleobase metabolic process"/>
    <property type="evidence" value="ECO:0007669"/>
    <property type="project" value="TreeGrafter"/>
</dbReference>
<dbReference type="InterPro" id="IPR006439">
    <property type="entry name" value="HAD-SF_hydro_IA"/>
</dbReference>
<name>A0A7X3FW46_9BURK</name>
<gene>
    <name evidence="2" type="ORF">GPY61_03455</name>
</gene>
<dbReference type="SFLD" id="SFLDS00003">
    <property type="entry name" value="Haloacid_Dehalogenase"/>
    <property type="match status" value="1"/>
</dbReference>
<dbReference type="PANTHER" id="PTHR47438">
    <property type="entry name" value="PHOSPHATE METABOLISM PROTEIN 8-RELATED"/>
    <property type="match status" value="1"/>
</dbReference>
<protein>
    <submittedName>
        <fullName evidence="2">HAD-IA family hydrolase</fullName>
    </submittedName>
</protein>
<dbReference type="Gene3D" id="3.40.50.1000">
    <property type="entry name" value="HAD superfamily/HAD-like"/>
    <property type="match status" value="1"/>
</dbReference>
<evidence type="ECO:0000313" key="3">
    <source>
        <dbReference type="Proteomes" id="UP000443353"/>
    </source>
</evidence>
<proteinExistence type="predicted"/>
<sequence>MGERRGQQAYQNQVEEAAHTHPRGSHPRPILDRPDSRACDLDQRKNRAASCRYNLDSLVRSIPTVPKLPSPVWLFDLDNTLHDASHAIFPAISANMNTYIARVLGDGVTPASQEAVDAARIGYWKRYGATLLGMIRHHRVDAADFLRQTHDIGALHELVRYERGLERLLRRLPGRKILLTNAPTAYSTGVVRHIGLQRQFAHHVSIEDMRVHGQLHPKPSKLMLRRLLRRHGVSARRCILVEDTLINLKRAKQLGLRTAWVTQYLRYSDPIGKAPLPKMVKRPGYVDVKVKSVLRLPAHLRRLAPRHITENL</sequence>
<dbReference type="SFLD" id="SFLDG01129">
    <property type="entry name" value="C1.5:_HAD__Beta-PGM__Phosphata"/>
    <property type="match status" value="1"/>
</dbReference>
<dbReference type="InterPro" id="IPR052791">
    <property type="entry name" value="SSM1_domain"/>
</dbReference>
<organism evidence="2 3">
    <name type="scientific">Massilia cellulosiltytica</name>
    <dbReference type="NCBI Taxonomy" id="2683234"/>
    <lineage>
        <taxon>Bacteria</taxon>
        <taxon>Pseudomonadati</taxon>
        <taxon>Pseudomonadota</taxon>
        <taxon>Betaproteobacteria</taxon>
        <taxon>Burkholderiales</taxon>
        <taxon>Oxalobacteraceae</taxon>
        <taxon>Telluria group</taxon>
        <taxon>Massilia</taxon>
    </lineage>
</organism>
<accession>A0A7X3FW46</accession>